<dbReference type="Proteomes" id="UP001234585">
    <property type="component" value="Plasmid unnamed1"/>
</dbReference>
<dbReference type="Gene3D" id="1.10.10.60">
    <property type="entry name" value="Homeodomain-like"/>
    <property type="match status" value="2"/>
</dbReference>
<dbReference type="Gene3D" id="2.60.120.10">
    <property type="entry name" value="Jelly Rolls"/>
    <property type="match status" value="1"/>
</dbReference>
<dbReference type="SUPFAM" id="SSF46689">
    <property type="entry name" value="Homeodomain-like"/>
    <property type="match status" value="2"/>
</dbReference>
<dbReference type="InterPro" id="IPR014710">
    <property type="entry name" value="RmlC-like_jellyroll"/>
</dbReference>
<reference evidence="6 7" key="1">
    <citation type="submission" date="2023-08" db="EMBL/GenBank/DDBJ databases">
        <title>Pathogen: clinical or host-associated sample.</title>
        <authorList>
            <person name="Hergert J."/>
            <person name="Casey R."/>
            <person name="Wagner J."/>
            <person name="Young E.L."/>
            <person name="Oakeson K.F."/>
        </authorList>
    </citation>
    <scope>NUCLEOTIDE SEQUENCE [LARGE SCALE GENOMIC DNA]</scope>
    <source>
        <strain evidence="6 7">1760953</strain>
        <plasmid evidence="6 7">unnamed1</plasmid>
    </source>
</reference>
<dbReference type="InterPro" id="IPR011051">
    <property type="entry name" value="RmlC_Cupin_sf"/>
</dbReference>
<feature type="domain" description="HTH araC/xylS-type" evidence="5">
    <location>
        <begin position="237"/>
        <end position="338"/>
    </location>
</feature>
<proteinExistence type="predicted"/>
<organism evidence="6 7">
    <name type="scientific">Shinella sumterensis</name>
    <dbReference type="NCBI Taxonomy" id="1967501"/>
    <lineage>
        <taxon>Bacteria</taxon>
        <taxon>Pseudomonadati</taxon>
        <taxon>Pseudomonadota</taxon>
        <taxon>Alphaproteobacteria</taxon>
        <taxon>Hyphomicrobiales</taxon>
        <taxon>Rhizobiaceae</taxon>
        <taxon>Shinella</taxon>
    </lineage>
</organism>
<evidence type="ECO:0000259" key="5">
    <source>
        <dbReference type="PROSITE" id="PS01124"/>
    </source>
</evidence>
<keyword evidence="1" id="KW-0805">Transcription regulation</keyword>
<evidence type="ECO:0000256" key="1">
    <source>
        <dbReference type="ARBA" id="ARBA00023015"/>
    </source>
</evidence>
<keyword evidence="3" id="KW-0010">Activator</keyword>
<keyword evidence="2" id="KW-0238">DNA-binding</keyword>
<keyword evidence="4" id="KW-0804">Transcription</keyword>
<name>A0AA50H933_9HYPH</name>
<dbReference type="InterPro" id="IPR003313">
    <property type="entry name" value="AraC-bd"/>
</dbReference>
<keyword evidence="6" id="KW-0614">Plasmid</keyword>
<dbReference type="PRINTS" id="PR00032">
    <property type="entry name" value="HTHARAC"/>
</dbReference>
<dbReference type="AlphaFoldDB" id="A0AA50H933"/>
<evidence type="ECO:0000313" key="7">
    <source>
        <dbReference type="Proteomes" id="UP001234585"/>
    </source>
</evidence>
<geneLocation type="plasmid" evidence="6 7">
    <name>unnamed1</name>
</geneLocation>
<dbReference type="InterPro" id="IPR020449">
    <property type="entry name" value="Tscrpt_reg_AraC-type_HTH"/>
</dbReference>
<dbReference type="InterPro" id="IPR018062">
    <property type="entry name" value="HTH_AraC-typ_CS"/>
</dbReference>
<dbReference type="PROSITE" id="PS01124">
    <property type="entry name" value="HTH_ARAC_FAMILY_2"/>
    <property type="match status" value="1"/>
</dbReference>
<dbReference type="PROSITE" id="PS00041">
    <property type="entry name" value="HTH_ARAC_FAMILY_1"/>
    <property type="match status" value="1"/>
</dbReference>
<dbReference type="InterPro" id="IPR050204">
    <property type="entry name" value="AraC_XylS_family_regulators"/>
</dbReference>
<sequence length="338" mass="38188">MNRHTVISPAGYRPSVFRQPDSVMYADNCKELQAAARRGEVELHAWTRGNYPGISLDGRLSGIRTVGFWDARHSQTWGLGRHCNEGFKIAYLARGSLDLVVDDTPHTLSQGQFIVIRPWQLHSIGSPNVGPSRLLWIILDAGLRRPSETPDWPDWLVFSRAEATRLGEILTQNNQPVWDGGLELCRAFEAIPSILLERSPEDGETRLKVAINAMMLSLIDRMSEQVPALDPDLSTSQHTVAIFLRRLAHALDEDWTLEGMAEECGLSRTRFSDYCKKLTNMAPRQYLQHLRLEQASRLLREPHNTSVTEIALSCGFNSSQYFSNAFKKRYGHAPSHAR</sequence>
<dbReference type="SMART" id="SM00342">
    <property type="entry name" value="HTH_ARAC"/>
    <property type="match status" value="1"/>
</dbReference>
<dbReference type="InterPro" id="IPR009057">
    <property type="entry name" value="Homeodomain-like_sf"/>
</dbReference>
<dbReference type="InterPro" id="IPR018060">
    <property type="entry name" value="HTH_AraC"/>
</dbReference>
<gene>
    <name evidence="6" type="ORF">Q9313_24085</name>
</gene>
<dbReference type="GO" id="GO:0003700">
    <property type="term" value="F:DNA-binding transcription factor activity"/>
    <property type="evidence" value="ECO:0007669"/>
    <property type="project" value="InterPro"/>
</dbReference>
<keyword evidence="7" id="KW-1185">Reference proteome</keyword>
<dbReference type="Pfam" id="PF12833">
    <property type="entry name" value="HTH_18"/>
    <property type="match status" value="1"/>
</dbReference>
<evidence type="ECO:0000256" key="4">
    <source>
        <dbReference type="ARBA" id="ARBA00023163"/>
    </source>
</evidence>
<dbReference type="Pfam" id="PF02311">
    <property type="entry name" value="AraC_binding"/>
    <property type="match status" value="1"/>
</dbReference>
<evidence type="ECO:0000256" key="3">
    <source>
        <dbReference type="ARBA" id="ARBA00023159"/>
    </source>
</evidence>
<evidence type="ECO:0000313" key="6">
    <source>
        <dbReference type="EMBL" id="WLR99842.1"/>
    </source>
</evidence>
<accession>A0AA50H933</accession>
<evidence type="ECO:0000256" key="2">
    <source>
        <dbReference type="ARBA" id="ARBA00023125"/>
    </source>
</evidence>
<dbReference type="SUPFAM" id="SSF51182">
    <property type="entry name" value="RmlC-like cupins"/>
    <property type="match status" value="1"/>
</dbReference>
<dbReference type="PANTHER" id="PTHR46796">
    <property type="entry name" value="HTH-TYPE TRANSCRIPTIONAL ACTIVATOR RHAS-RELATED"/>
    <property type="match status" value="1"/>
</dbReference>
<dbReference type="PANTHER" id="PTHR46796:SF13">
    <property type="entry name" value="HTH-TYPE TRANSCRIPTIONAL ACTIVATOR RHAS"/>
    <property type="match status" value="1"/>
</dbReference>
<dbReference type="GO" id="GO:0043565">
    <property type="term" value="F:sequence-specific DNA binding"/>
    <property type="evidence" value="ECO:0007669"/>
    <property type="project" value="InterPro"/>
</dbReference>
<dbReference type="RefSeq" id="WP_134651097.1">
    <property type="nucleotide sequence ID" value="NZ_CP132303.1"/>
</dbReference>
<dbReference type="EMBL" id="CP132303">
    <property type="protein sequence ID" value="WLR99842.1"/>
    <property type="molecule type" value="Genomic_DNA"/>
</dbReference>
<protein>
    <submittedName>
        <fullName evidence="6">AraC family transcriptional regulator</fullName>
    </submittedName>
</protein>